<dbReference type="RefSeq" id="WP_147882717.1">
    <property type="nucleotide sequence ID" value="NZ_VOUQ01000022.1"/>
</dbReference>
<comment type="caution">
    <text evidence="1">The sequence shown here is derived from an EMBL/GenBank/DDBJ whole genome shotgun (WGS) entry which is preliminary data.</text>
</comment>
<dbReference type="GO" id="GO:0051276">
    <property type="term" value="P:chromosome organization"/>
    <property type="evidence" value="ECO:0007669"/>
    <property type="project" value="InterPro"/>
</dbReference>
<dbReference type="InterPro" id="IPR005335">
    <property type="entry name" value="Terminase_ssu"/>
</dbReference>
<evidence type="ECO:0000313" key="2">
    <source>
        <dbReference type="Proteomes" id="UP000321126"/>
    </source>
</evidence>
<accession>A0A5C7BTR3</accession>
<dbReference type="Gene3D" id="1.10.10.1400">
    <property type="entry name" value="Terminase, small subunit, N-terminal DNA-binding domain, HTH motif"/>
    <property type="match status" value="1"/>
</dbReference>
<organism evidence="1 2">
    <name type="scientific">Serratia marcescens</name>
    <dbReference type="NCBI Taxonomy" id="615"/>
    <lineage>
        <taxon>Bacteria</taxon>
        <taxon>Pseudomonadati</taxon>
        <taxon>Pseudomonadota</taxon>
        <taxon>Gammaproteobacteria</taxon>
        <taxon>Enterobacterales</taxon>
        <taxon>Yersiniaceae</taxon>
        <taxon>Serratia</taxon>
    </lineage>
</organism>
<sequence>MTLTEEQKALFDALTALQKRFVTHLLNGANQTEAYRKAGGRAKGDGERSKANQIVTNSNVQAFLKSVQYQAINEAIMTRTEALERLSKMGRTSLSDIADFRNCLIGEDEEGAPVYQASWSFRDSALQDPEAMAAVAELTTGKDGIKLKMHDPKTAIKQLGEMMGWEAPKKTELSGPGGGAIKTENTNMSAQEAADAYRKLMG</sequence>
<dbReference type="Proteomes" id="UP000321126">
    <property type="component" value="Unassembled WGS sequence"/>
</dbReference>
<gene>
    <name evidence="1" type="ORF">FOT62_23385</name>
</gene>
<reference evidence="1 2" key="1">
    <citation type="submission" date="2019-07" db="EMBL/GenBank/DDBJ databases">
        <title>Serratia strains were isolated from fresh produce.</title>
        <authorList>
            <person name="Cho G.-S."/>
            <person name="Stein M."/>
            <person name="Lee W."/>
            <person name="Suh S.H."/>
            <person name="Franz C.M.A.P."/>
        </authorList>
    </citation>
    <scope>NUCLEOTIDE SEQUENCE [LARGE SCALE GENOMIC DNA]</scope>
    <source>
        <strain evidence="1 2">S16</strain>
    </source>
</reference>
<dbReference type="Pfam" id="PF03592">
    <property type="entry name" value="Terminase_2"/>
    <property type="match status" value="1"/>
</dbReference>
<dbReference type="InterPro" id="IPR038713">
    <property type="entry name" value="Terminase_Gp1_N_sf"/>
</dbReference>
<name>A0A5C7BTR3_SERMA</name>
<dbReference type="AlphaFoldDB" id="A0A5C7BTR3"/>
<evidence type="ECO:0000313" key="1">
    <source>
        <dbReference type="EMBL" id="TXE26176.1"/>
    </source>
</evidence>
<dbReference type="EMBL" id="VOUQ01000022">
    <property type="protein sequence ID" value="TXE26176.1"/>
    <property type="molecule type" value="Genomic_DNA"/>
</dbReference>
<proteinExistence type="predicted"/>
<protein>
    <submittedName>
        <fullName evidence="1">Terminase small subunit</fullName>
    </submittedName>
</protein>